<feature type="region of interest" description="Disordered" evidence="1">
    <location>
        <begin position="16"/>
        <end position="67"/>
    </location>
</feature>
<dbReference type="AlphaFoldDB" id="A0A9X4MEL3"/>
<reference evidence="2" key="2">
    <citation type="submission" date="2022-10" db="EMBL/GenBank/DDBJ databases">
        <authorList>
            <person name="Aronson H.S."/>
        </authorList>
    </citation>
    <scope>NUCLEOTIDE SEQUENCE</scope>
    <source>
        <strain evidence="2">RS19-109</strain>
    </source>
</reference>
<dbReference type="RefSeq" id="WP_307632232.1">
    <property type="nucleotide sequence ID" value="NZ_JAPHEH010000001.1"/>
</dbReference>
<reference evidence="2" key="1">
    <citation type="journal article" date="2022" name="bioRxiv">
        <title>Thiovibrio frasassiensisgen. nov., sp. nov., an autotrophic, elemental sulfur disproportionating bacterium isolated from sulfidic karst sediment, and proposal of Thiovibrionaceae fam. nov.</title>
        <authorList>
            <person name="Aronson H."/>
            <person name="Thomas C."/>
            <person name="Bhattacharyya M."/>
            <person name="Eckstein S."/>
            <person name="Jensen S."/>
            <person name="Barco R."/>
            <person name="Macalady J."/>
            <person name="Amend J."/>
        </authorList>
    </citation>
    <scope>NUCLEOTIDE SEQUENCE</scope>
    <source>
        <strain evidence="2">RS19-109</strain>
    </source>
</reference>
<dbReference type="EMBL" id="JAPHEH010000001">
    <property type="protein sequence ID" value="MDG4475257.1"/>
    <property type="molecule type" value="Genomic_DNA"/>
</dbReference>
<name>A0A9X4MEL3_9BACT</name>
<sequence>MAAKNKHDIMDDLLKGASEDTPLEAPSLAKLIHRTGETTRATHPGESASDPEQKKAPGPDSKKKSTHYLSEEIFEDLDDARDKINELVHQRLKSRVSKSRIVNQALRMILKDFEEKGEKSHLIKEILKDIRKK</sequence>
<evidence type="ECO:0000313" key="2">
    <source>
        <dbReference type="EMBL" id="MDG4475257.1"/>
    </source>
</evidence>
<comment type="caution">
    <text evidence="2">The sequence shown here is derived from an EMBL/GenBank/DDBJ whole genome shotgun (WGS) entry which is preliminary data.</text>
</comment>
<evidence type="ECO:0000256" key="1">
    <source>
        <dbReference type="SAM" id="MobiDB-lite"/>
    </source>
</evidence>
<dbReference type="Proteomes" id="UP001154240">
    <property type="component" value="Unassembled WGS sequence"/>
</dbReference>
<gene>
    <name evidence="2" type="ORF">OLX77_03670</name>
</gene>
<organism evidence="2 3">
    <name type="scientific">Thiovibrio frasassiensis</name>
    <dbReference type="NCBI Taxonomy" id="2984131"/>
    <lineage>
        <taxon>Bacteria</taxon>
        <taxon>Pseudomonadati</taxon>
        <taxon>Thermodesulfobacteriota</taxon>
        <taxon>Desulfobulbia</taxon>
        <taxon>Desulfobulbales</taxon>
        <taxon>Thiovibrionaceae</taxon>
        <taxon>Thiovibrio</taxon>
    </lineage>
</organism>
<protein>
    <submittedName>
        <fullName evidence="2">Uncharacterized protein</fullName>
    </submittedName>
</protein>
<feature type="compositionally biased region" description="Basic and acidic residues" evidence="1">
    <location>
        <begin position="51"/>
        <end position="63"/>
    </location>
</feature>
<accession>A0A9X4MEL3</accession>
<evidence type="ECO:0000313" key="3">
    <source>
        <dbReference type="Proteomes" id="UP001154240"/>
    </source>
</evidence>
<keyword evidence="3" id="KW-1185">Reference proteome</keyword>
<proteinExistence type="predicted"/>